<proteinExistence type="predicted"/>
<dbReference type="KEGG" id="dpr:Despr_1803"/>
<dbReference type="Gene3D" id="3.30.1490.340">
    <property type="match status" value="1"/>
</dbReference>
<accession>A0A7U3YM59</accession>
<reference evidence="2 3" key="1">
    <citation type="journal article" date="2011" name="Stand. Genomic Sci.">
        <title>Complete genome sequence of Desulfobulbus propionicus type strain (1pr3).</title>
        <authorList>
            <person name="Pagani I."/>
            <person name="Lapidus A."/>
            <person name="Nolan M."/>
            <person name="Lucas S."/>
            <person name="Hammon N."/>
            <person name="Deshpande S."/>
            <person name="Cheng J.F."/>
            <person name="Chertkov O."/>
            <person name="Davenport K."/>
            <person name="Tapia R."/>
            <person name="Han C."/>
            <person name="Goodwin L."/>
            <person name="Pitluck S."/>
            <person name="Liolios K."/>
            <person name="Mavromatis K."/>
            <person name="Ivanova N."/>
            <person name="Mikhailova N."/>
            <person name="Pati A."/>
            <person name="Chen A."/>
            <person name="Palaniappan K."/>
            <person name="Land M."/>
            <person name="Hauser L."/>
            <person name="Chang Y.J."/>
            <person name="Jeffries C.D."/>
            <person name="Detter J.C."/>
            <person name="Brambilla E."/>
            <person name="Kannan K.P."/>
            <person name="Djao O.D."/>
            <person name="Rohde M."/>
            <person name="Pukall R."/>
            <person name="Spring S."/>
            <person name="Goker M."/>
            <person name="Sikorski J."/>
            <person name="Woyke T."/>
            <person name="Bristow J."/>
            <person name="Eisen J.A."/>
            <person name="Markowitz V."/>
            <person name="Hugenholtz P."/>
            <person name="Kyrpides N.C."/>
            <person name="Klenk H.P."/>
        </authorList>
    </citation>
    <scope>NUCLEOTIDE SEQUENCE [LARGE SCALE GENOMIC DNA]</scope>
    <source>
        <strain evidence="3">ATCC 33891 / DSM 2032 / 1pr3</strain>
    </source>
</reference>
<evidence type="ECO:0000313" key="3">
    <source>
        <dbReference type="Proteomes" id="UP000006365"/>
    </source>
</evidence>
<dbReference type="AlphaFoldDB" id="A0A7U3YM59"/>
<name>A0A7U3YM59_DESPD</name>
<dbReference type="InterPro" id="IPR041145">
    <property type="entry name" value="DUF5619"/>
</dbReference>
<dbReference type="Proteomes" id="UP000006365">
    <property type="component" value="Chromosome"/>
</dbReference>
<dbReference type="Pfam" id="PF18505">
    <property type="entry name" value="DUF5619"/>
    <property type="match status" value="1"/>
</dbReference>
<evidence type="ECO:0000259" key="1">
    <source>
        <dbReference type="Pfam" id="PF18505"/>
    </source>
</evidence>
<feature type="domain" description="DUF5619" evidence="1">
    <location>
        <begin position="6"/>
        <end position="89"/>
    </location>
</feature>
<protein>
    <recommendedName>
        <fullName evidence="1">DUF5619 domain-containing protein</fullName>
    </recommendedName>
</protein>
<keyword evidence="3" id="KW-1185">Reference proteome</keyword>
<evidence type="ECO:0000313" key="2">
    <source>
        <dbReference type="EMBL" id="ADW17953.1"/>
    </source>
</evidence>
<gene>
    <name evidence="2" type="ordered locus">Despr_1803</name>
</gene>
<dbReference type="EMBL" id="CP002364">
    <property type="protein sequence ID" value="ADW17953.1"/>
    <property type="molecule type" value="Genomic_DNA"/>
</dbReference>
<sequence length="90" mass="10036">MVVGVQRIALHIDGIDVDFSLAQRIGQEIAGKENEEAVLIAWSDARNNLHSPHGIQCEIRGEPGWEVYGRTHGGRLRISFNRDALVLIYS</sequence>
<organism evidence="2 3">
    <name type="scientific">Desulfobulbus propionicus (strain ATCC 33891 / DSM 2032 / VKM B-1956 / 1pr3)</name>
    <dbReference type="NCBI Taxonomy" id="577650"/>
    <lineage>
        <taxon>Bacteria</taxon>
        <taxon>Pseudomonadati</taxon>
        <taxon>Thermodesulfobacteriota</taxon>
        <taxon>Desulfobulbia</taxon>
        <taxon>Desulfobulbales</taxon>
        <taxon>Desulfobulbaceae</taxon>
        <taxon>Desulfobulbus</taxon>
    </lineage>
</organism>